<gene>
    <name evidence="2" type="ORF">CBQ26_07200</name>
</gene>
<name>A0A246BMB5_9DEIO</name>
<dbReference type="CDD" id="cd00077">
    <property type="entry name" value="HDc"/>
    <property type="match status" value="1"/>
</dbReference>
<evidence type="ECO:0000259" key="1">
    <source>
        <dbReference type="PROSITE" id="PS51832"/>
    </source>
</evidence>
<dbReference type="Pfam" id="PF13487">
    <property type="entry name" value="HD_5"/>
    <property type="match status" value="1"/>
</dbReference>
<sequence length="477" mass="52587">MHCAPPAPETWTSRDLDRLARAASSDHGGSAWPAVLSALVDIHPGAQRALLAIRQGTHFEVQGVTGYPADLLDLRLPLHTERAWYGQSESAWYAEKSRQLSGPDLQGHLGRIETLFGPQDHYRTLRERGNLDTLQANLLQPFTCHGEVVAHLNIDGVEALPSLPEHAVNLLRTLIERSWTASADAHLRERNELWEMARLGDLLRPIMDPHALLRAGLRRVAAAFGAAAHHSVQPSRFDPSLSITEPCLDGFLTLTWSAPTSSRALAQLSLRSLADRVHHAHLREQQRGSLLESRNHALELIGAALEARDLETQGHTRRVAHWAQQVARAADLDPEEAEALHLGALLHDLGKLAIPDAILLKPGPLTDQERAVMQRHPGLGAALAQRVPHLPDGALDVVRSHHEHWNGRGYPAGLRGEEIPRPARLFAVIDTYDALTSDRPYRAAWTPQAAWAEVQRLSGQQFDPRAVHLLGEVLQPA</sequence>
<dbReference type="Proteomes" id="UP000197208">
    <property type="component" value="Unassembled WGS sequence"/>
</dbReference>
<feature type="domain" description="HD-GYP" evidence="1">
    <location>
        <begin position="290"/>
        <end position="477"/>
    </location>
</feature>
<dbReference type="SUPFAM" id="SSF109604">
    <property type="entry name" value="HD-domain/PDEase-like"/>
    <property type="match status" value="1"/>
</dbReference>
<dbReference type="PROSITE" id="PS51832">
    <property type="entry name" value="HD_GYP"/>
    <property type="match status" value="1"/>
</dbReference>
<dbReference type="OrthoDB" id="66589at2"/>
<evidence type="ECO:0000313" key="2">
    <source>
        <dbReference type="EMBL" id="OWL96774.1"/>
    </source>
</evidence>
<dbReference type="InterPro" id="IPR052020">
    <property type="entry name" value="Cyclic_di-GMP/3'3'-cGAMP_PDE"/>
</dbReference>
<dbReference type="PANTHER" id="PTHR45228">
    <property type="entry name" value="CYCLIC DI-GMP PHOSPHODIESTERASE TM_0186-RELATED"/>
    <property type="match status" value="1"/>
</dbReference>
<dbReference type="EMBL" id="NHMK01000010">
    <property type="protein sequence ID" value="OWL96774.1"/>
    <property type="molecule type" value="Genomic_DNA"/>
</dbReference>
<organism evidence="2 3">
    <name type="scientific">Deinococcus indicus</name>
    <dbReference type="NCBI Taxonomy" id="223556"/>
    <lineage>
        <taxon>Bacteria</taxon>
        <taxon>Thermotogati</taxon>
        <taxon>Deinococcota</taxon>
        <taxon>Deinococci</taxon>
        <taxon>Deinococcales</taxon>
        <taxon>Deinococcaceae</taxon>
        <taxon>Deinococcus</taxon>
    </lineage>
</organism>
<evidence type="ECO:0000313" key="3">
    <source>
        <dbReference type="Proteomes" id="UP000197208"/>
    </source>
</evidence>
<reference evidence="2 3" key="1">
    <citation type="submission" date="2017-05" db="EMBL/GenBank/DDBJ databases">
        <title>De novo genome assembly of Deniococcus indicus strain DR1.</title>
        <authorList>
            <person name="Chauhan D."/>
            <person name="Yennamalli R.M."/>
            <person name="Priyadarshini R."/>
        </authorList>
    </citation>
    <scope>NUCLEOTIDE SEQUENCE [LARGE SCALE GENOMIC DNA]</scope>
    <source>
        <strain evidence="2 3">DR1</strain>
    </source>
</reference>
<dbReference type="SMART" id="SM00471">
    <property type="entry name" value="HDc"/>
    <property type="match status" value="1"/>
</dbReference>
<accession>A0A246BMB5</accession>
<comment type="caution">
    <text evidence="2">The sequence shown here is derived from an EMBL/GenBank/DDBJ whole genome shotgun (WGS) entry which is preliminary data.</text>
</comment>
<dbReference type="RefSeq" id="WP_088247975.1">
    <property type="nucleotide sequence ID" value="NZ_NHMK01000010.1"/>
</dbReference>
<dbReference type="AlphaFoldDB" id="A0A246BMB5"/>
<dbReference type="InterPro" id="IPR037522">
    <property type="entry name" value="HD_GYP_dom"/>
</dbReference>
<proteinExistence type="predicted"/>
<keyword evidence="3" id="KW-1185">Reference proteome</keyword>
<dbReference type="Gene3D" id="1.10.3210.10">
    <property type="entry name" value="Hypothetical protein af1432"/>
    <property type="match status" value="1"/>
</dbReference>
<protein>
    <recommendedName>
        <fullName evidence="1">HD-GYP domain-containing protein</fullName>
    </recommendedName>
</protein>
<dbReference type="PANTHER" id="PTHR45228:SF1">
    <property type="entry name" value="CYCLIC DI-GMP PHOSPHODIESTERASE TM_0186"/>
    <property type="match status" value="1"/>
</dbReference>
<dbReference type="InterPro" id="IPR003607">
    <property type="entry name" value="HD/PDEase_dom"/>
</dbReference>